<feature type="compositionally biased region" description="Low complexity" evidence="1">
    <location>
        <begin position="313"/>
        <end position="322"/>
    </location>
</feature>
<dbReference type="Pfam" id="PF08843">
    <property type="entry name" value="AbiEii"/>
    <property type="match status" value="1"/>
</dbReference>
<name>A0A243Q493_9ACTN</name>
<reference evidence="2 3" key="1">
    <citation type="submission" date="2017-05" db="EMBL/GenBank/DDBJ databases">
        <title>Biotechnological potential of actinobacteria isolated from South African environments.</title>
        <authorList>
            <person name="Le Roes-Hill M."/>
            <person name="Prins A."/>
            <person name="Durrell K.A."/>
        </authorList>
    </citation>
    <scope>NUCLEOTIDE SEQUENCE [LARGE SCALE GENOMIC DNA]</scope>
    <source>
        <strain evidence="2">BS2</strain>
    </source>
</reference>
<feature type="compositionally biased region" description="Basic and acidic residues" evidence="1">
    <location>
        <begin position="332"/>
        <end position="343"/>
    </location>
</feature>
<dbReference type="OrthoDB" id="4084402at2"/>
<dbReference type="EMBL" id="NGFO01000039">
    <property type="protein sequence ID" value="OUC76154.1"/>
    <property type="molecule type" value="Genomic_DNA"/>
</dbReference>
<keyword evidence="3" id="KW-1185">Reference proteome</keyword>
<sequence>MAYASEEAFRAGLKARLSAEARTSRFSRDELAQTVTLQLFLARLFRSPDADQWILTGGTALQFRAPTQARPTADADLATRLDAEHMQHSLRQAAHPGPGDFGEFDITITATRSPGLFAGRIRYNIAGQRFSDATLDLATHREMLLPPETISPRPVLALDELDPMPVIRMQAAAEAVADKVAALYELHGTHGDTPSTRAHDLVDLVILARTQSFDAEQLHAAIRHQEQRRDLTIPIPLVLPNPTWERDYPQRAAHSGLPAHLHHPDAALTAANSLIEPVLTGATGNGQWNPDDGVWTSQRSRSIGELLGDTRAPHAAPRTPAHEAPPGPSAHSTERSHDHGPEL</sequence>
<dbReference type="AlphaFoldDB" id="A0A243Q493"/>
<accession>A0A243Q493</accession>
<evidence type="ECO:0008006" key="4">
    <source>
        <dbReference type="Google" id="ProtNLM"/>
    </source>
</evidence>
<evidence type="ECO:0000313" key="2">
    <source>
        <dbReference type="EMBL" id="OUC76154.1"/>
    </source>
</evidence>
<proteinExistence type="predicted"/>
<evidence type="ECO:0000313" key="3">
    <source>
        <dbReference type="Proteomes" id="UP000194632"/>
    </source>
</evidence>
<comment type="caution">
    <text evidence="2">The sequence shown here is derived from an EMBL/GenBank/DDBJ whole genome shotgun (WGS) entry which is preliminary data.</text>
</comment>
<organism evidence="2 3">
    <name type="scientific">Gordonia lacunae</name>
    <dbReference type="NCBI Taxonomy" id="417102"/>
    <lineage>
        <taxon>Bacteria</taxon>
        <taxon>Bacillati</taxon>
        <taxon>Actinomycetota</taxon>
        <taxon>Actinomycetes</taxon>
        <taxon>Mycobacteriales</taxon>
        <taxon>Gordoniaceae</taxon>
        <taxon>Gordonia</taxon>
    </lineage>
</organism>
<gene>
    <name evidence="2" type="ORF">CA982_23105</name>
</gene>
<dbReference type="Proteomes" id="UP000194632">
    <property type="component" value="Unassembled WGS sequence"/>
</dbReference>
<protein>
    <recommendedName>
        <fullName evidence="4">Nucleotidyl transferase AbiEii/AbiGii toxin family protein</fullName>
    </recommendedName>
</protein>
<dbReference type="STRING" id="417102.CA982_23105"/>
<dbReference type="InterPro" id="IPR014942">
    <property type="entry name" value="AbiEii"/>
</dbReference>
<dbReference type="RefSeq" id="WP_035755494.1">
    <property type="nucleotide sequence ID" value="NZ_NGFO01000039.1"/>
</dbReference>
<feature type="region of interest" description="Disordered" evidence="1">
    <location>
        <begin position="305"/>
        <end position="343"/>
    </location>
</feature>
<evidence type="ECO:0000256" key="1">
    <source>
        <dbReference type="SAM" id="MobiDB-lite"/>
    </source>
</evidence>